<comment type="caution">
    <text evidence="2">The sequence shown here is derived from an EMBL/GenBank/DDBJ whole genome shotgun (WGS) entry which is preliminary data.</text>
</comment>
<sequence>MQHKKHIPLDERSKSPVVEDYDVFAQCLQAYGESDLYADIETWLVEDNPYRRPLRPHVFKYLDFRKPLTREELLTYTSLTASRTLLTLYESDFVLLPRRDLASKRADLEEFYGRRAQVLGAVVRPWLESYLFSFLDDTISVSGRWTLASMKEYFESFLAEERRRTECPMASTLLASADPAHAARTCLLQLAGDFLLESSAMGRNAGGHYGPLQSEMFKILIDELGYGVHQTRHSSLYEGALESVGLASTPHTYWQFYLGSSLLLNNYYNYVCRNHGRFFRYLGALFQAETAFIALCRRMADTLRQIFGPRVDVRYFQEHAHIDGHHSRMVYDKMILPAVEMFGEGIIPDIVRGFEEGKLLTDIATQDFIDQVAWSDGSAHWKSLAPAIHRNIEKSHDKPRVQRFVEPRGELSVTHVHDGDELCFIQSGTMRFVTGHERSVLLHAGEGTVIRRNRLHGAIIESDECTYDIHSIGEVQRWLS</sequence>
<evidence type="ECO:0000313" key="3">
    <source>
        <dbReference type="Proteomes" id="UP000309215"/>
    </source>
</evidence>
<dbReference type="InterPro" id="IPR014710">
    <property type="entry name" value="RmlC-like_jellyroll"/>
</dbReference>
<dbReference type="Gene3D" id="1.20.910.10">
    <property type="entry name" value="Heme oxygenase-like"/>
    <property type="match status" value="1"/>
</dbReference>
<protein>
    <submittedName>
        <fullName evidence="2">Iron-containing redox enzyme family protein</fullName>
    </submittedName>
</protein>
<dbReference type="Pfam" id="PF07883">
    <property type="entry name" value="Cupin_2"/>
    <property type="match status" value="1"/>
</dbReference>
<dbReference type="OrthoDB" id="3444510at2"/>
<dbReference type="RefSeq" id="WP_136935433.1">
    <property type="nucleotide sequence ID" value="NZ_SSMQ01000087.1"/>
</dbReference>
<dbReference type="Pfam" id="PF14518">
    <property type="entry name" value="Haem_oxygenas_2"/>
    <property type="match status" value="1"/>
</dbReference>
<proteinExistence type="predicted"/>
<evidence type="ECO:0000313" key="2">
    <source>
        <dbReference type="EMBL" id="TKC96433.1"/>
    </source>
</evidence>
<feature type="domain" description="Cupin type-2" evidence="1">
    <location>
        <begin position="407"/>
        <end position="464"/>
    </location>
</feature>
<name>A0A4U1IRE2_9BACT</name>
<dbReference type="SUPFAM" id="SSF51182">
    <property type="entry name" value="RmlC-like cupins"/>
    <property type="match status" value="1"/>
</dbReference>
<accession>A0A4U1IRE2</accession>
<dbReference type="SMART" id="SM01236">
    <property type="entry name" value="Haem_oxygenase_2"/>
    <property type="match status" value="1"/>
</dbReference>
<organism evidence="2 3">
    <name type="scientific">Polyangium fumosum</name>
    <dbReference type="NCBI Taxonomy" id="889272"/>
    <lineage>
        <taxon>Bacteria</taxon>
        <taxon>Pseudomonadati</taxon>
        <taxon>Myxococcota</taxon>
        <taxon>Polyangia</taxon>
        <taxon>Polyangiales</taxon>
        <taxon>Polyangiaceae</taxon>
        <taxon>Polyangium</taxon>
    </lineage>
</organism>
<dbReference type="EMBL" id="SSMQ01000087">
    <property type="protein sequence ID" value="TKC96433.1"/>
    <property type="molecule type" value="Genomic_DNA"/>
</dbReference>
<dbReference type="InterPro" id="IPR011051">
    <property type="entry name" value="RmlC_Cupin_sf"/>
</dbReference>
<dbReference type="Gene3D" id="2.60.120.10">
    <property type="entry name" value="Jelly Rolls"/>
    <property type="match status" value="1"/>
</dbReference>
<evidence type="ECO:0000259" key="1">
    <source>
        <dbReference type="Pfam" id="PF07883"/>
    </source>
</evidence>
<dbReference type="AlphaFoldDB" id="A0A4U1IRE2"/>
<keyword evidence="3" id="KW-1185">Reference proteome</keyword>
<reference evidence="2 3" key="1">
    <citation type="submission" date="2019-04" db="EMBL/GenBank/DDBJ databases">
        <authorList>
            <person name="Li Y."/>
            <person name="Wang J."/>
        </authorList>
    </citation>
    <scope>NUCLEOTIDE SEQUENCE [LARGE SCALE GENOMIC DNA]</scope>
    <source>
        <strain evidence="2 3">DSM 14668</strain>
    </source>
</reference>
<gene>
    <name evidence="2" type="ORF">E8A74_45480</name>
</gene>
<dbReference type="InterPro" id="IPR016084">
    <property type="entry name" value="Haem_Oase-like_multi-hlx"/>
</dbReference>
<dbReference type="InterPro" id="IPR013096">
    <property type="entry name" value="Cupin_2"/>
</dbReference>
<dbReference type="CDD" id="cd07002">
    <property type="entry name" value="cupin_SznF-like_C"/>
    <property type="match status" value="1"/>
</dbReference>
<dbReference type="SUPFAM" id="SSF48613">
    <property type="entry name" value="Heme oxygenase-like"/>
    <property type="match status" value="1"/>
</dbReference>
<dbReference type="Proteomes" id="UP000309215">
    <property type="component" value="Unassembled WGS sequence"/>
</dbReference>